<dbReference type="GO" id="GO:0005524">
    <property type="term" value="F:ATP binding"/>
    <property type="evidence" value="ECO:0007669"/>
    <property type="project" value="InterPro"/>
</dbReference>
<dbReference type="SUPFAM" id="SSF52540">
    <property type="entry name" value="P-loop containing nucleoside triphosphate hydrolases"/>
    <property type="match status" value="1"/>
</dbReference>
<sequence length="552" mass="59856">MSLAGKMKSNGSVQLSGSRYVNGIPVPEDGILPSAFVRQEVNFFPHMTVKETLDFRVDLKVGKTLGKSARDDIVKDLMETLALTKSANTIVGNSKIRGISGGERKRLSIACEMISSPPMIFLDEPTTGLDSFQATQVCRTLRNLADSGKTIIAVIHQPSQTAFALFDDLLLLSEGQQMYFGETSKARSYFQSLGYAPVTDVGTAEFVSDVISTTYSGGTGDREIDIARCNDIAIKGKEQSQRIKLSNVDQSVTSKATQKIFDNFKSLSFRKPAANIFKQFRLLMVRSLQEVFRGKATLLIKVTQQITLGLIYGGIYQLGNNQASIQDRVGLLSLVAIGITNMAVAGTIRSFPKEKVIVTEEMSSGLYGTFPYFVAKAISEIPPVALFSAAFSCVLYPLTGLQPEKFVTFLGLTTLHSIASEGVGLMIGAVSASADIALALFPPLIVLNIIFDGKNISEESTPKLLRWIPKIGLIKNTFEGLVLNEFSGLEFESSGFRGPAAKNGAEALARFGITTTVKNVMKAQVTLIAGSWLLSFVGLSLTKDKFQVMKRP</sequence>
<dbReference type="PANTHER" id="PTHR48041:SF41">
    <property type="entry name" value="ABC TRANSPORTER G FAMILY"/>
    <property type="match status" value="1"/>
</dbReference>
<evidence type="ECO:0000256" key="5">
    <source>
        <dbReference type="ARBA" id="ARBA00023136"/>
    </source>
</evidence>
<dbReference type="PANTHER" id="PTHR48041">
    <property type="entry name" value="ABC TRANSPORTER G FAMILY MEMBER 28"/>
    <property type="match status" value="1"/>
</dbReference>
<name>A0A7S0CAU6_9STRA</name>
<dbReference type="PROSITE" id="PS00211">
    <property type="entry name" value="ABC_TRANSPORTER_1"/>
    <property type="match status" value="1"/>
</dbReference>
<gene>
    <name evidence="7" type="ORF">PINE0816_LOCUS14369</name>
</gene>
<dbReference type="InterPro" id="IPR043926">
    <property type="entry name" value="ABCG_dom"/>
</dbReference>
<dbReference type="Gene3D" id="3.40.50.300">
    <property type="entry name" value="P-loop containing nucleotide triphosphate hydrolases"/>
    <property type="match status" value="1"/>
</dbReference>
<feature type="domain" description="ABC transporter" evidence="6">
    <location>
        <begin position="1"/>
        <end position="199"/>
    </location>
</feature>
<evidence type="ECO:0000256" key="3">
    <source>
        <dbReference type="ARBA" id="ARBA00022692"/>
    </source>
</evidence>
<dbReference type="EMBL" id="HBEL01030783">
    <property type="protein sequence ID" value="CAD8418234.1"/>
    <property type="molecule type" value="Transcribed_RNA"/>
</dbReference>
<keyword evidence="2" id="KW-0813">Transport</keyword>
<reference evidence="7" key="1">
    <citation type="submission" date="2021-01" db="EMBL/GenBank/DDBJ databases">
        <authorList>
            <person name="Corre E."/>
            <person name="Pelletier E."/>
            <person name="Niang G."/>
            <person name="Scheremetjew M."/>
            <person name="Finn R."/>
            <person name="Kale V."/>
            <person name="Holt S."/>
            <person name="Cochrane G."/>
            <person name="Meng A."/>
            <person name="Brown T."/>
            <person name="Cohen L."/>
        </authorList>
    </citation>
    <scope>NUCLEOTIDE SEQUENCE</scope>
    <source>
        <strain evidence="7">CCAP1064/1</strain>
    </source>
</reference>
<dbReference type="GO" id="GO:0140359">
    <property type="term" value="F:ABC-type transporter activity"/>
    <property type="evidence" value="ECO:0007669"/>
    <property type="project" value="InterPro"/>
</dbReference>
<keyword evidence="4" id="KW-1133">Transmembrane helix</keyword>
<evidence type="ECO:0000256" key="4">
    <source>
        <dbReference type="ARBA" id="ARBA00022989"/>
    </source>
</evidence>
<dbReference type="InterPro" id="IPR003439">
    <property type="entry name" value="ABC_transporter-like_ATP-bd"/>
</dbReference>
<dbReference type="Pfam" id="PF01061">
    <property type="entry name" value="ABC2_membrane"/>
    <property type="match status" value="1"/>
</dbReference>
<dbReference type="Pfam" id="PF19055">
    <property type="entry name" value="ABC2_membrane_7"/>
    <property type="match status" value="1"/>
</dbReference>
<dbReference type="InterPro" id="IPR027417">
    <property type="entry name" value="P-loop_NTPase"/>
</dbReference>
<evidence type="ECO:0000256" key="1">
    <source>
        <dbReference type="ARBA" id="ARBA00004141"/>
    </source>
</evidence>
<evidence type="ECO:0000313" key="7">
    <source>
        <dbReference type="EMBL" id="CAD8418234.1"/>
    </source>
</evidence>
<dbReference type="InterPro" id="IPR050352">
    <property type="entry name" value="ABCG_transporters"/>
</dbReference>
<organism evidence="7">
    <name type="scientific">Proboscia inermis</name>
    <dbReference type="NCBI Taxonomy" id="420281"/>
    <lineage>
        <taxon>Eukaryota</taxon>
        <taxon>Sar</taxon>
        <taxon>Stramenopiles</taxon>
        <taxon>Ochrophyta</taxon>
        <taxon>Bacillariophyta</taxon>
        <taxon>Coscinodiscophyceae</taxon>
        <taxon>Rhizosoleniophycidae</taxon>
        <taxon>Rhizosoleniales</taxon>
        <taxon>Rhizosoleniaceae</taxon>
        <taxon>Proboscia</taxon>
    </lineage>
</organism>
<dbReference type="InterPro" id="IPR017871">
    <property type="entry name" value="ABC_transporter-like_CS"/>
</dbReference>
<accession>A0A7S0CAU6</accession>
<dbReference type="InterPro" id="IPR013525">
    <property type="entry name" value="ABC2_TM"/>
</dbReference>
<proteinExistence type="predicted"/>
<dbReference type="GO" id="GO:0016887">
    <property type="term" value="F:ATP hydrolysis activity"/>
    <property type="evidence" value="ECO:0007669"/>
    <property type="project" value="InterPro"/>
</dbReference>
<dbReference type="Pfam" id="PF00005">
    <property type="entry name" value="ABC_tran"/>
    <property type="match status" value="1"/>
</dbReference>
<evidence type="ECO:0000259" key="6">
    <source>
        <dbReference type="PROSITE" id="PS50893"/>
    </source>
</evidence>
<evidence type="ECO:0000256" key="2">
    <source>
        <dbReference type="ARBA" id="ARBA00022448"/>
    </source>
</evidence>
<dbReference type="GO" id="GO:0016020">
    <property type="term" value="C:membrane"/>
    <property type="evidence" value="ECO:0007669"/>
    <property type="project" value="UniProtKB-SubCell"/>
</dbReference>
<keyword evidence="3" id="KW-0812">Transmembrane</keyword>
<comment type="subcellular location">
    <subcellularLocation>
        <location evidence="1">Membrane</location>
        <topology evidence="1">Multi-pass membrane protein</topology>
    </subcellularLocation>
</comment>
<dbReference type="AlphaFoldDB" id="A0A7S0CAU6"/>
<dbReference type="PROSITE" id="PS50893">
    <property type="entry name" value="ABC_TRANSPORTER_2"/>
    <property type="match status" value="1"/>
</dbReference>
<keyword evidence="5" id="KW-0472">Membrane</keyword>
<protein>
    <recommendedName>
        <fullName evidence="6">ABC transporter domain-containing protein</fullName>
    </recommendedName>
</protein>